<dbReference type="Pfam" id="PF00528">
    <property type="entry name" value="BPD_transp_1"/>
    <property type="match status" value="1"/>
</dbReference>
<feature type="domain" description="ABC transmembrane type-1" evidence="8">
    <location>
        <begin position="42"/>
        <end position="231"/>
    </location>
</feature>
<feature type="transmembrane region" description="Helical" evidence="7">
    <location>
        <begin position="77"/>
        <end position="98"/>
    </location>
</feature>
<gene>
    <name evidence="13" type="ORF">DW885_11555</name>
    <name evidence="12" type="ORF">DWV67_03340</name>
    <name evidence="11" type="ORF">DWX53_00230</name>
    <name evidence="10" type="ORF">DWX78_12575</name>
    <name evidence="9" type="ORF">DXB12_04055</name>
</gene>
<keyword evidence="2 7" id="KW-0813">Transport</keyword>
<evidence type="ECO:0000256" key="6">
    <source>
        <dbReference type="ARBA" id="ARBA00023136"/>
    </source>
</evidence>
<comment type="subcellular location">
    <subcellularLocation>
        <location evidence="1 7">Cell membrane</location>
        <topology evidence="1 7">Multi-pass membrane protein</topology>
    </subcellularLocation>
</comment>
<dbReference type="Proteomes" id="UP000266376">
    <property type="component" value="Unassembled WGS sequence"/>
</dbReference>
<evidence type="ECO:0000256" key="3">
    <source>
        <dbReference type="ARBA" id="ARBA00022475"/>
    </source>
</evidence>
<dbReference type="EMBL" id="QSGQ01000008">
    <property type="protein sequence ID" value="RHB37508.1"/>
    <property type="molecule type" value="Genomic_DNA"/>
</dbReference>
<evidence type="ECO:0000256" key="4">
    <source>
        <dbReference type="ARBA" id="ARBA00022692"/>
    </source>
</evidence>
<feature type="transmembrane region" description="Helical" evidence="7">
    <location>
        <begin position="41"/>
        <end position="65"/>
    </location>
</feature>
<dbReference type="AlphaFoldDB" id="A0A395XQ92"/>
<dbReference type="EMBL" id="QSVQ01000003">
    <property type="protein sequence ID" value="RGO53421.1"/>
    <property type="molecule type" value="Genomic_DNA"/>
</dbReference>
<evidence type="ECO:0000313" key="12">
    <source>
        <dbReference type="EMBL" id="RGW55105.1"/>
    </source>
</evidence>
<dbReference type="Proteomes" id="UP000284883">
    <property type="component" value="Unassembled WGS sequence"/>
</dbReference>
<proteinExistence type="inferred from homology"/>
<evidence type="ECO:0000256" key="5">
    <source>
        <dbReference type="ARBA" id="ARBA00022989"/>
    </source>
</evidence>
<evidence type="ECO:0000313" key="9">
    <source>
        <dbReference type="EMBL" id="RGO53421.1"/>
    </source>
</evidence>
<comment type="similarity">
    <text evidence="7">Belongs to the binding-protein-dependent transport system permease family.</text>
</comment>
<sequence length="246" mass="27662">MIITSVKPSNEVLRMPPTWIPSKIEWKNYVNAFHAVPFFRYFLNSVIVTVCITASELFTTILAAFAFAQLKFKGKNVLFMLLIATMMVPGEILVIPNFVTLANLGWIDTFKALVAPWGASVFSIFLLRQQFMSISPSYYKAAKVDGCNDLRYLFTVMVPMSRPTIVSIALLKIINSWNSYLWPLIATNTKEMRTLPVGLAYFSTEAGTVYNTLMAFSLMIIAPTLIIYFFTQKYIIQGVGKTGVKG</sequence>
<evidence type="ECO:0000256" key="2">
    <source>
        <dbReference type="ARBA" id="ARBA00022448"/>
    </source>
</evidence>
<evidence type="ECO:0000313" key="14">
    <source>
        <dbReference type="Proteomes" id="UP000261055"/>
    </source>
</evidence>
<evidence type="ECO:0000313" key="17">
    <source>
        <dbReference type="Proteomes" id="UP000284883"/>
    </source>
</evidence>
<dbReference type="EMBL" id="QSAJ01000005">
    <property type="protein sequence ID" value="RGW55105.1"/>
    <property type="molecule type" value="Genomic_DNA"/>
</dbReference>
<evidence type="ECO:0000313" key="11">
    <source>
        <dbReference type="EMBL" id="RGT12330.1"/>
    </source>
</evidence>
<dbReference type="PANTHER" id="PTHR43744">
    <property type="entry name" value="ABC TRANSPORTER PERMEASE PROTEIN MG189-RELATED-RELATED"/>
    <property type="match status" value="1"/>
</dbReference>
<accession>A0A395XQ92</accession>
<dbReference type="SUPFAM" id="SSF161098">
    <property type="entry name" value="MetI-like"/>
    <property type="match status" value="1"/>
</dbReference>
<keyword evidence="6 7" id="KW-0472">Membrane</keyword>
<protein>
    <submittedName>
        <fullName evidence="12">Carbohydrate ABC transporter permease</fullName>
    </submittedName>
</protein>
<evidence type="ECO:0000313" key="13">
    <source>
        <dbReference type="EMBL" id="RHB37508.1"/>
    </source>
</evidence>
<evidence type="ECO:0000313" key="10">
    <source>
        <dbReference type="EMBL" id="RGS68567.1"/>
    </source>
</evidence>
<organism evidence="12 15">
    <name type="scientific">Dorea formicigenerans</name>
    <dbReference type="NCBI Taxonomy" id="39486"/>
    <lineage>
        <taxon>Bacteria</taxon>
        <taxon>Bacillati</taxon>
        <taxon>Bacillota</taxon>
        <taxon>Clostridia</taxon>
        <taxon>Lachnospirales</taxon>
        <taxon>Lachnospiraceae</taxon>
        <taxon>Dorea</taxon>
    </lineage>
</organism>
<dbReference type="InterPro" id="IPR000515">
    <property type="entry name" value="MetI-like"/>
</dbReference>
<dbReference type="GO" id="GO:0005886">
    <property type="term" value="C:plasma membrane"/>
    <property type="evidence" value="ECO:0007669"/>
    <property type="project" value="UniProtKB-SubCell"/>
</dbReference>
<comment type="caution">
    <text evidence="12">The sequence shown here is derived from an EMBL/GenBank/DDBJ whole genome shotgun (WGS) entry which is preliminary data.</text>
</comment>
<dbReference type="GO" id="GO:0055085">
    <property type="term" value="P:transmembrane transport"/>
    <property type="evidence" value="ECO:0007669"/>
    <property type="project" value="InterPro"/>
</dbReference>
<dbReference type="Proteomes" id="UP000285981">
    <property type="component" value="Unassembled WGS sequence"/>
</dbReference>
<dbReference type="InterPro" id="IPR035906">
    <property type="entry name" value="MetI-like_sf"/>
</dbReference>
<evidence type="ECO:0000313" key="18">
    <source>
        <dbReference type="Proteomes" id="UP000285981"/>
    </source>
</evidence>
<name>A0A395XQ92_9FIRM</name>
<evidence type="ECO:0000313" key="16">
    <source>
        <dbReference type="Proteomes" id="UP000283630"/>
    </source>
</evidence>
<evidence type="ECO:0000256" key="1">
    <source>
        <dbReference type="ARBA" id="ARBA00004651"/>
    </source>
</evidence>
<dbReference type="Proteomes" id="UP000283630">
    <property type="component" value="Unassembled WGS sequence"/>
</dbReference>
<reference evidence="14 15" key="1">
    <citation type="submission" date="2018-08" db="EMBL/GenBank/DDBJ databases">
        <title>A genome reference for cultivated species of the human gut microbiota.</title>
        <authorList>
            <person name="Zou Y."/>
            <person name="Xue W."/>
            <person name="Luo G."/>
        </authorList>
    </citation>
    <scope>NUCLEOTIDE SEQUENCE [LARGE SCALE GENOMIC DNA]</scope>
    <source>
        <strain evidence="12 15">AF12-11</strain>
        <strain evidence="11 16">AF19-4AC</strain>
        <strain evidence="10 18">AF21-25</strain>
        <strain evidence="13 17">AM40-15AC</strain>
        <strain evidence="9 14">OM02-12</strain>
    </source>
</reference>
<dbReference type="CDD" id="cd06261">
    <property type="entry name" value="TM_PBP2"/>
    <property type="match status" value="1"/>
</dbReference>
<dbReference type="EMBL" id="QRWH01000001">
    <property type="protein sequence ID" value="RGT12330.1"/>
    <property type="molecule type" value="Genomic_DNA"/>
</dbReference>
<dbReference type="Gene3D" id="1.10.3720.10">
    <property type="entry name" value="MetI-like"/>
    <property type="match status" value="1"/>
</dbReference>
<evidence type="ECO:0000256" key="7">
    <source>
        <dbReference type="RuleBase" id="RU363032"/>
    </source>
</evidence>
<feature type="transmembrane region" description="Helical" evidence="7">
    <location>
        <begin position="209"/>
        <end position="231"/>
    </location>
</feature>
<evidence type="ECO:0000259" key="8">
    <source>
        <dbReference type="PROSITE" id="PS50928"/>
    </source>
</evidence>
<dbReference type="PROSITE" id="PS50928">
    <property type="entry name" value="ABC_TM1"/>
    <property type="match status" value="1"/>
</dbReference>
<dbReference type="PANTHER" id="PTHR43744:SF12">
    <property type="entry name" value="ABC TRANSPORTER PERMEASE PROTEIN MG189-RELATED"/>
    <property type="match status" value="1"/>
</dbReference>
<keyword evidence="5 7" id="KW-1133">Transmembrane helix</keyword>
<feature type="transmembrane region" description="Helical" evidence="7">
    <location>
        <begin position="110"/>
        <end position="131"/>
    </location>
</feature>
<dbReference type="EMBL" id="QRVU01000075">
    <property type="protein sequence ID" value="RGS68567.1"/>
    <property type="molecule type" value="Genomic_DNA"/>
</dbReference>
<keyword evidence="14" id="KW-1185">Reference proteome</keyword>
<keyword evidence="4 7" id="KW-0812">Transmembrane</keyword>
<keyword evidence="3" id="KW-1003">Cell membrane</keyword>
<dbReference type="Proteomes" id="UP000261055">
    <property type="component" value="Unassembled WGS sequence"/>
</dbReference>
<evidence type="ECO:0000313" key="15">
    <source>
        <dbReference type="Proteomes" id="UP000266376"/>
    </source>
</evidence>